<dbReference type="AlphaFoldDB" id="A0A8X8ADZ7"/>
<organism evidence="5 6">
    <name type="scientific">Populus tomentosa</name>
    <name type="common">Chinese white poplar</name>
    <dbReference type="NCBI Taxonomy" id="118781"/>
    <lineage>
        <taxon>Eukaryota</taxon>
        <taxon>Viridiplantae</taxon>
        <taxon>Streptophyta</taxon>
        <taxon>Embryophyta</taxon>
        <taxon>Tracheophyta</taxon>
        <taxon>Spermatophyta</taxon>
        <taxon>Magnoliopsida</taxon>
        <taxon>eudicotyledons</taxon>
        <taxon>Gunneridae</taxon>
        <taxon>Pentapetalae</taxon>
        <taxon>rosids</taxon>
        <taxon>fabids</taxon>
        <taxon>Malpighiales</taxon>
        <taxon>Salicaceae</taxon>
        <taxon>Saliceae</taxon>
        <taxon>Populus</taxon>
    </lineage>
</organism>
<evidence type="ECO:0000259" key="4">
    <source>
        <dbReference type="PROSITE" id="PS51916"/>
    </source>
</evidence>
<dbReference type="InterPro" id="IPR044867">
    <property type="entry name" value="DEUBAD_dom"/>
</dbReference>
<proteinExistence type="predicted"/>
<dbReference type="PANTHER" id="PTHR13052">
    <property type="entry name" value="NFRKB-RELATED"/>
    <property type="match status" value="1"/>
</dbReference>
<name>A0A8X8ADZ7_POPTO</name>
<evidence type="ECO:0000256" key="1">
    <source>
        <dbReference type="ARBA" id="ARBA00004123"/>
    </source>
</evidence>
<feature type="region of interest" description="Disordered" evidence="3">
    <location>
        <begin position="507"/>
        <end position="529"/>
    </location>
</feature>
<keyword evidence="6" id="KW-1185">Reference proteome</keyword>
<reference evidence="5" key="1">
    <citation type="journal article" date="2020" name="bioRxiv">
        <title>Hybrid origin of Populus tomentosa Carr. identified through genome sequencing and phylogenomic analysis.</title>
        <authorList>
            <person name="An X."/>
            <person name="Gao K."/>
            <person name="Chen Z."/>
            <person name="Li J."/>
            <person name="Yang X."/>
            <person name="Yang X."/>
            <person name="Zhou J."/>
            <person name="Guo T."/>
            <person name="Zhao T."/>
            <person name="Huang S."/>
            <person name="Miao D."/>
            <person name="Khan W.U."/>
            <person name="Rao P."/>
            <person name="Ye M."/>
            <person name="Lei B."/>
            <person name="Liao W."/>
            <person name="Wang J."/>
            <person name="Ji L."/>
            <person name="Li Y."/>
            <person name="Guo B."/>
            <person name="Mustafa N.S."/>
            <person name="Li S."/>
            <person name="Yun Q."/>
            <person name="Keller S.R."/>
            <person name="Mao J."/>
            <person name="Zhang R."/>
            <person name="Strauss S.H."/>
        </authorList>
    </citation>
    <scope>NUCLEOTIDE SEQUENCE</scope>
    <source>
        <strain evidence="5">GM15</strain>
        <tissue evidence="5">Leaf</tissue>
    </source>
</reference>
<accession>A0A8X8ADZ7</accession>
<dbReference type="EMBL" id="JAAWWB010000004">
    <property type="protein sequence ID" value="KAG6784947.1"/>
    <property type="molecule type" value="Genomic_DNA"/>
</dbReference>
<comment type="subcellular location">
    <subcellularLocation>
        <location evidence="1">Nucleus</location>
    </subcellularLocation>
</comment>
<gene>
    <name evidence="5" type="ORF">POTOM_010661</name>
</gene>
<feature type="domain" description="DEUBAD" evidence="4">
    <location>
        <begin position="64"/>
        <end position="177"/>
    </location>
</feature>
<dbReference type="PANTHER" id="PTHR13052:SF3">
    <property type="entry name" value="NUCLEAR FACTOR RELATED TO KAPPA-B-BINDING PROTEIN"/>
    <property type="match status" value="1"/>
</dbReference>
<dbReference type="Proteomes" id="UP000886885">
    <property type="component" value="Chromosome 2D"/>
</dbReference>
<evidence type="ECO:0000256" key="3">
    <source>
        <dbReference type="SAM" id="MobiDB-lite"/>
    </source>
</evidence>
<dbReference type="GO" id="GO:0031011">
    <property type="term" value="C:Ino80 complex"/>
    <property type="evidence" value="ECO:0007669"/>
    <property type="project" value="InterPro"/>
</dbReference>
<feature type="region of interest" description="Disordered" evidence="3">
    <location>
        <begin position="428"/>
        <end position="447"/>
    </location>
</feature>
<sequence length="706" mass="79680">MGIQKICHRSSSSDKVSCSFSVEVKQMRENPVLGADSGNDSDDCELAELNCELGMVEGQRCSIPYELYDLPDLREILSLDTWNLCLTEEERFNLSAYLPDMDHETFCLTMKELFDGTELYFGNPLDKFLKRLKAGFYPPKVACFREGLQFLQRKQHYHSLRAYHDRMIQTFINMRMLWDQYGMSPGIEEKISMWKNRRKQKSVNVLDLNESPKDDHLLNEVDNLETKVMKLVESEGSAKERSPFLTNRTKIVAPYCRPKGVLKMKASGKDSFGNHNSKMVVADSSGQRRSLPRGVLKIVPKAPSLHLEQSDIVPRGVHSNFSARTHGIRDFKFSPLPASVCFQNAGSLYEYPFLRKKVDGDRVHSTLDQPQFLIDPQEIVRVTQNLPESSTRNVKPELLPTLDENSVVVKHKLFGVDMGRFPNKECKSSLDTEGARPHTFGGENLGANVDRESNGSFLKSLESFPFRIQYHGGEQCVAPLKEEHLTIYPRIPGVVTAISDAGNDKQETLMESSSHQKNGENDVSVRKSGKLSSKSSVSVAFKDQKLLPLTYKRRKVLAKANSLNFGKSLTADANLKSAITKESDQDFREGFFDMIVVSFPCLLEPDWLNVLITPISGLMWTVKIAAFAVVSMSMYVKVSARSGKWSRESISCEFIFKLCKSVNPLVLIKVQLVSSHSLTASSTGLVRRLDFVYLKLNMCSFKFYTA</sequence>
<keyword evidence="2" id="KW-0539">Nucleus</keyword>
<evidence type="ECO:0000256" key="2">
    <source>
        <dbReference type="ARBA" id="ARBA00023242"/>
    </source>
</evidence>
<dbReference type="OrthoDB" id="1938996at2759"/>
<dbReference type="InterPro" id="IPR024867">
    <property type="entry name" value="NFRKB"/>
</dbReference>
<evidence type="ECO:0000313" key="5">
    <source>
        <dbReference type="EMBL" id="KAG6784947.1"/>
    </source>
</evidence>
<dbReference type="PROSITE" id="PS51916">
    <property type="entry name" value="DEUBAD"/>
    <property type="match status" value="1"/>
</dbReference>
<comment type="caution">
    <text evidence="5">The sequence shown here is derived from an EMBL/GenBank/DDBJ whole genome shotgun (WGS) entry which is preliminary data.</text>
</comment>
<protein>
    <recommendedName>
        <fullName evidence="4">DEUBAD domain-containing protein</fullName>
    </recommendedName>
</protein>
<evidence type="ECO:0000313" key="6">
    <source>
        <dbReference type="Proteomes" id="UP000886885"/>
    </source>
</evidence>
<dbReference type="CDD" id="cd21865">
    <property type="entry name" value="DEUBAD_NFRKB"/>
    <property type="match status" value="1"/>
</dbReference>